<dbReference type="Proteomes" id="UP000467322">
    <property type="component" value="Unassembled WGS sequence"/>
</dbReference>
<accession>A0A845M7K2</accession>
<reference evidence="1 2" key="1">
    <citation type="submission" date="2019-12" db="EMBL/GenBank/DDBJ databases">
        <title>Maritimibacter sp. nov. sp. isolated from sea sand.</title>
        <authorList>
            <person name="Kim J."/>
            <person name="Jeong S.E."/>
            <person name="Jung H.S."/>
            <person name="Jeon C.O."/>
        </authorList>
    </citation>
    <scope>NUCLEOTIDE SEQUENCE [LARGE SCALE GENOMIC DNA]</scope>
    <source>
        <strain evidence="1 2">DP07</strain>
    </source>
</reference>
<dbReference type="Pfam" id="PF20181">
    <property type="entry name" value="DUF6544"/>
    <property type="match status" value="1"/>
</dbReference>
<sequence length="274" mass="29373">MKIVALAFLGLVVLALAVTGAKAWQVARGNARIEAGLAASAPTPVRDDLPDAVRTFAERGMLGADPGGVVHLSQAAEMQRDPNGDWMALTARQVIGTRVAGFAWTATMRAGPVPVVRVLDSYADGRGILDVRLFGAWRLDAFEGDEAAVAEAARYLAELPWSPDAILLNRALVWTPVEEGVEVALETPGGTARVTLHFDAASDIVRMTAANRPAVQPDGTMRPMTWEGRYSEYREIGGRRIPVASEVGYIHDTGFAPYFRGRTLDYSVSASAPN</sequence>
<protein>
    <submittedName>
        <fullName evidence="1">Uncharacterized protein</fullName>
    </submittedName>
</protein>
<organism evidence="1 2">
    <name type="scientific">Maritimibacter harenae</name>
    <dbReference type="NCBI Taxonomy" id="2606218"/>
    <lineage>
        <taxon>Bacteria</taxon>
        <taxon>Pseudomonadati</taxon>
        <taxon>Pseudomonadota</taxon>
        <taxon>Alphaproteobacteria</taxon>
        <taxon>Rhodobacterales</taxon>
        <taxon>Roseobacteraceae</taxon>
        <taxon>Maritimibacter</taxon>
    </lineage>
</organism>
<keyword evidence="2" id="KW-1185">Reference proteome</keyword>
<dbReference type="EMBL" id="WTUX01000010">
    <property type="protein sequence ID" value="MZR12534.1"/>
    <property type="molecule type" value="Genomic_DNA"/>
</dbReference>
<comment type="caution">
    <text evidence="1">The sequence shown here is derived from an EMBL/GenBank/DDBJ whole genome shotgun (WGS) entry which is preliminary data.</text>
</comment>
<gene>
    <name evidence="1" type="ORF">GQE99_05820</name>
</gene>
<dbReference type="InterPro" id="IPR046674">
    <property type="entry name" value="DUF6544"/>
</dbReference>
<evidence type="ECO:0000313" key="2">
    <source>
        <dbReference type="Proteomes" id="UP000467322"/>
    </source>
</evidence>
<dbReference type="AlphaFoldDB" id="A0A845M7K2"/>
<dbReference type="RefSeq" id="WP_161350649.1">
    <property type="nucleotide sequence ID" value="NZ_WTUX01000010.1"/>
</dbReference>
<evidence type="ECO:0000313" key="1">
    <source>
        <dbReference type="EMBL" id="MZR12534.1"/>
    </source>
</evidence>
<proteinExistence type="predicted"/>
<name>A0A845M7K2_9RHOB</name>